<proteinExistence type="inferred from homology"/>
<keyword evidence="6 12" id="KW-1133">Transmembrane helix</keyword>
<keyword evidence="4 12" id="KW-0812">Transmembrane</keyword>
<comment type="similarity">
    <text evidence="2">Belongs to the amino acid/polyamine transporter 2 family.</text>
</comment>
<dbReference type="AlphaFoldDB" id="A0A8J5NCB6"/>
<dbReference type="GO" id="GO:0015179">
    <property type="term" value="F:L-amino acid transmembrane transporter activity"/>
    <property type="evidence" value="ECO:0007669"/>
    <property type="project" value="TreeGrafter"/>
</dbReference>
<feature type="transmembrane region" description="Helical" evidence="12">
    <location>
        <begin position="131"/>
        <end position="152"/>
    </location>
</feature>
<evidence type="ECO:0000259" key="13">
    <source>
        <dbReference type="Pfam" id="PF01490"/>
    </source>
</evidence>
<dbReference type="Proteomes" id="UP000747542">
    <property type="component" value="Unassembled WGS sequence"/>
</dbReference>
<protein>
    <recommendedName>
        <fullName evidence="9">Putative sodium-coupled neutral amino acid transporter 11</fullName>
    </recommendedName>
    <alternativeName>
        <fullName evidence="10">Solute carrier family 38 member 11</fullName>
    </alternativeName>
</protein>
<feature type="region of interest" description="Disordered" evidence="11">
    <location>
        <begin position="1"/>
        <end position="52"/>
    </location>
</feature>
<evidence type="ECO:0000256" key="1">
    <source>
        <dbReference type="ARBA" id="ARBA00004141"/>
    </source>
</evidence>
<evidence type="ECO:0000256" key="7">
    <source>
        <dbReference type="ARBA" id="ARBA00023136"/>
    </source>
</evidence>
<reference evidence="14" key="1">
    <citation type="journal article" date="2021" name="Sci. Adv.">
        <title>The American lobster genome reveals insights on longevity, neural, and immune adaptations.</title>
        <authorList>
            <person name="Polinski J.M."/>
            <person name="Zimin A.V."/>
            <person name="Clark K.F."/>
            <person name="Kohn A.B."/>
            <person name="Sadowski N."/>
            <person name="Timp W."/>
            <person name="Ptitsyn A."/>
            <person name="Khanna P."/>
            <person name="Romanova D.Y."/>
            <person name="Williams P."/>
            <person name="Greenwood S.J."/>
            <person name="Moroz L.L."/>
            <person name="Walt D.R."/>
            <person name="Bodnar A.G."/>
        </authorList>
    </citation>
    <scope>NUCLEOTIDE SEQUENCE</scope>
    <source>
        <strain evidence="14">GMGI-L3</strain>
    </source>
</reference>
<feature type="transmembrane region" description="Helical" evidence="12">
    <location>
        <begin position="61"/>
        <end position="80"/>
    </location>
</feature>
<dbReference type="Pfam" id="PF01490">
    <property type="entry name" value="Aa_trans"/>
    <property type="match status" value="1"/>
</dbReference>
<feature type="transmembrane region" description="Helical" evidence="12">
    <location>
        <begin position="86"/>
        <end position="110"/>
    </location>
</feature>
<evidence type="ECO:0000256" key="12">
    <source>
        <dbReference type="SAM" id="Phobius"/>
    </source>
</evidence>
<keyword evidence="7 12" id="KW-0472">Membrane</keyword>
<keyword evidence="3" id="KW-0813">Transport</keyword>
<evidence type="ECO:0000313" key="15">
    <source>
        <dbReference type="Proteomes" id="UP000747542"/>
    </source>
</evidence>
<dbReference type="PANTHER" id="PTHR22950:SF458">
    <property type="entry name" value="SODIUM-COUPLED NEUTRAL AMINO ACID TRANSPORTER 11-RELATED"/>
    <property type="match status" value="1"/>
</dbReference>
<evidence type="ECO:0000256" key="11">
    <source>
        <dbReference type="SAM" id="MobiDB-lite"/>
    </source>
</evidence>
<dbReference type="GO" id="GO:0016020">
    <property type="term" value="C:membrane"/>
    <property type="evidence" value="ECO:0007669"/>
    <property type="project" value="UniProtKB-SubCell"/>
</dbReference>
<dbReference type="InterPro" id="IPR013057">
    <property type="entry name" value="AA_transpt_TM"/>
</dbReference>
<sequence>MTSPTAFPVNERTYILEDTAPPQPQPQLATPDEPPKIPPGLAGYEGDADPKKDKSSLSFTSFNYINSIVGSGVIGMPFALHEAGFGVGMLLLILVSIITDTALCLMIAVARTAKVNTYQDLVNAAFGKPGFLITSALQFMYPFISLISYNIIVGDTMTKVLIRVTGIGQESVLVKREFIMATSTLLITLPLSLYR</sequence>
<evidence type="ECO:0000256" key="2">
    <source>
        <dbReference type="ARBA" id="ARBA00008066"/>
    </source>
</evidence>
<name>A0A8J5NCB6_HOMAM</name>
<evidence type="ECO:0000256" key="4">
    <source>
        <dbReference type="ARBA" id="ARBA00022692"/>
    </source>
</evidence>
<evidence type="ECO:0000256" key="6">
    <source>
        <dbReference type="ARBA" id="ARBA00022989"/>
    </source>
</evidence>
<dbReference type="EMBL" id="JAHLQT010002534">
    <property type="protein sequence ID" value="KAG7177019.1"/>
    <property type="molecule type" value="Genomic_DNA"/>
</dbReference>
<feature type="domain" description="Amino acid transporter transmembrane" evidence="13">
    <location>
        <begin position="55"/>
        <end position="192"/>
    </location>
</feature>
<accession>A0A8J5NCB6</accession>
<keyword evidence="15" id="KW-1185">Reference proteome</keyword>
<feature type="transmembrane region" description="Helical" evidence="12">
    <location>
        <begin position="178"/>
        <end position="194"/>
    </location>
</feature>
<evidence type="ECO:0000313" key="14">
    <source>
        <dbReference type="EMBL" id="KAG7177019.1"/>
    </source>
</evidence>
<comment type="caution">
    <text evidence="14">The sequence shown here is derived from an EMBL/GenBank/DDBJ whole genome shotgun (WGS) entry which is preliminary data.</text>
</comment>
<keyword evidence="5" id="KW-0029">Amino-acid transport</keyword>
<comment type="subcellular location">
    <subcellularLocation>
        <location evidence="1">Membrane</location>
        <topology evidence="1">Multi-pass membrane protein</topology>
    </subcellularLocation>
</comment>
<evidence type="ECO:0000256" key="8">
    <source>
        <dbReference type="ARBA" id="ARBA00037101"/>
    </source>
</evidence>
<dbReference type="PANTHER" id="PTHR22950">
    <property type="entry name" value="AMINO ACID TRANSPORTER"/>
    <property type="match status" value="1"/>
</dbReference>
<organism evidence="14 15">
    <name type="scientific">Homarus americanus</name>
    <name type="common">American lobster</name>
    <dbReference type="NCBI Taxonomy" id="6706"/>
    <lineage>
        <taxon>Eukaryota</taxon>
        <taxon>Metazoa</taxon>
        <taxon>Ecdysozoa</taxon>
        <taxon>Arthropoda</taxon>
        <taxon>Crustacea</taxon>
        <taxon>Multicrustacea</taxon>
        <taxon>Malacostraca</taxon>
        <taxon>Eumalacostraca</taxon>
        <taxon>Eucarida</taxon>
        <taxon>Decapoda</taxon>
        <taxon>Pleocyemata</taxon>
        <taxon>Astacidea</taxon>
        <taxon>Nephropoidea</taxon>
        <taxon>Nephropidae</taxon>
        <taxon>Homarus</taxon>
    </lineage>
</organism>
<evidence type="ECO:0000256" key="10">
    <source>
        <dbReference type="ARBA" id="ARBA00041723"/>
    </source>
</evidence>
<evidence type="ECO:0000256" key="5">
    <source>
        <dbReference type="ARBA" id="ARBA00022970"/>
    </source>
</evidence>
<evidence type="ECO:0000256" key="3">
    <source>
        <dbReference type="ARBA" id="ARBA00022448"/>
    </source>
</evidence>
<comment type="function">
    <text evidence="8">Putative sodium-dependent amino acid/proton antiporter.</text>
</comment>
<gene>
    <name evidence="14" type="primary">Slc38a11-L</name>
    <name evidence="14" type="ORF">Hamer_G000238</name>
</gene>
<evidence type="ECO:0000256" key="9">
    <source>
        <dbReference type="ARBA" id="ARBA00040814"/>
    </source>
</evidence>